<accession>A0A7I9VHU2</accession>
<keyword evidence="1" id="KW-0732">Signal</keyword>
<evidence type="ECO:0008006" key="4">
    <source>
        <dbReference type="Google" id="ProtNLM"/>
    </source>
</evidence>
<proteinExistence type="predicted"/>
<dbReference type="AlphaFoldDB" id="A0A7I9VHU2"/>
<evidence type="ECO:0000313" key="2">
    <source>
        <dbReference type="EMBL" id="GEJ55809.1"/>
    </source>
</evidence>
<dbReference type="Proteomes" id="UP000503640">
    <property type="component" value="Unassembled WGS sequence"/>
</dbReference>
<protein>
    <recommendedName>
        <fullName evidence="4">Lipoprotein</fullName>
    </recommendedName>
</protein>
<dbReference type="Pfam" id="PF16811">
    <property type="entry name" value="TAtT"/>
    <property type="match status" value="1"/>
</dbReference>
<evidence type="ECO:0000313" key="3">
    <source>
        <dbReference type="Proteomes" id="UP000503640"/>
    </source>
</evidence>
<organism evidence="2 3">
    <name type="scientific">Anaeromyxobacter diazotrophicus</name>
    <dbReference type="NCBI Taxonomy" id="2590199"/>
    <lineage>
        <taxon>Bacteria</taxon>
        <taxon>Pseudomonadati</taxon>
        <taxon>Myxococcota</taxon>
        <taxon>Myxococcia</taxon>
        <taxon>Myxococcales</taxon>
        <taxon>Cystobacterineae</taxon>
        <taxon>Anaeromyxobacteraceae</taxon>
        <taxon>Anaeromyxobacter</taxon>
    </lineage>
</organism>
<dbReference type="Gene3D" id="1.25.40.920">
    <property type="entry name" value="TRAP transporter T-component"/>
    <property type="match status" value="1"/>
</dbReference>
<reference evidence="3" key="1">
    <citation type="journal article" date="2020" name="Appl. Environ. Microbiol.">
        <title>Diazotrophic Anaeromyxobacter Isolates from Soils.</title>
        <authorList>
            <person name="Masuda Y."/>
            <person name="Yamanaka H."/>
            <person name="Xu Z.X."/>
            <person name="Shiratori Y."/>
            <person name="Aono T."/>
            <person name="Amachi S."/>
            <person name="Senoo K."/>
            <person name="Itoh H."/>
        </authorList>
    </citation>
    <scope>NUCLEOTIDE SEQUENCE [LARGE SCALE GENOMIC DNA]</scope>
    <source>
        <strain evidence="3">R267</strain>
    </source>
</reference>
<dbReference type="RefSeq" id="WP_176062650.1">
    <property type="nucleotide sequence ID" value="NZ_BJTG01000001.1"/>
</dbReference>
<dbReference type="EMBL" id="BJTG01000001">
    <property type="protein sequence ID" value="GEJ55809.1"/>
    <property type="molecule type" value="Genomic_DNA"/>
</dbReference>
<name>A0A7I9VHU2_9BACT</name>
<dbReference type="InterPro" id="IPR038537">
    <property type="entry name" value="TatT_sf"/>
</dbReference>
<dbReference type="PROSITE" id="PS51257">
    <property type="entry name" value="PROKAR_LIPOPROTEIN"/>
    <property type="match status" value="1"/>
</dbReference>
<feature type="signal peptide" evidence="1">
    <location>
        <begin position="1"/>
        <end position="15"/>
    </location>
</feature>
<evidence type="ECO:0000256" key="1">
    <source>
        <dbReference type="SAM" id="SignalP"/>
    </source>
</evidence>
<keyword evidence="3" id="KW-1185">Reference proteome</keyword>
<gene>
    <name evidence="2" type="ORF">AMYX_05500</name>
</gene>
<comment type="caution">
    <text evidence="2">The sequence shown here is derived from an EMBL/GenBank/DDBJ whole genome shotgun (WGS) entry which is preliminary data.</text>
</comment>
<dbReference type="InterPro" id="IPR031823">
    <property type="entry name" value="TatT"/>
</dbReference>
<feature type="chain" id="PRO_5029754656" description="Lipoprotein" evidence="1">
    <location>
        <begin position="16"/>
        <end position="302"/>
    </location>
</feature>
<sequence length="302" mass="32645">MKKSLLVTFATFAFAAAGCGAAASKVVADALSSGSSRTYAEDDDPELVRQAVPFGLKTMEGLLERHPDHEGLLTALAGGFTQYAYAFVQADADEAEAAGKAAAARASIDRARHLFLRARDYGLRGLELRHRGMAAKLEGARDLDGAVAALNRDDVPLVYWTAASWALAIADGKEDMALVAQLPAPGALMRRALALDESFDEGALHEFFISWEPAQGGGEAAFQRAREHFDRALVLSRGRKLGAYVAYAEAVAVPRQDRAEFNRLLQHVLSADVEADRLHRLANVLAQRRARLLLARADDLFS</sequence>